<keyword evidence="1 4" id="KW-0145">Chemotaxis</keyword>
<dbReference type="SUPFAM" id="SSF52172">
    <property type="entry name" value="CheY-like"/>
    <property type="match status" value="1"/>
</dbReference>
<comment type="catalytic activity">
    <reaction evidence="3 4">
        <text>[protein]-L-glutamate 5-O-methyl ester + H2O = L-glutamyl-[protein] + methanol + H(+)</text>
        <dbReference type="Rhea" id="RHEA:23236"/>
        <dbReference type="Rhea" id="RHEA-COMP:10208"/>
        <dbReference type="Rhea" id="RHEA-COMP:10311"/>
        <dbReference type="ChEBI" id="CHEBI:15377"/>
        <dbReference type="ChEBI" id="CHEBI:15378"/>
        <dbReference type="ChEBI" id="CHEBI:17790"/>
        <dbReference type="ChEBI" id="CHEBI:29973"/>
        <dbReference type="ChEBI" id="CHEBI:82795"/>
        <dbReference type="EC" id="3.1.1.61"/>
    </reaction>
</comment>
<reference evidence="10 11" key="1">
    <citation type="submission" date="2019-03" db="EMBL/GenBank/DDBJ databases">
        <title>Genomic Encyclopedia of Type Strains, Phase IV (KMG-IV): sequencing the most valuable type-strain genomes for metagenomic binning, comparative biology and taxonomic classification.</title>
        <authorList>
            <person name="Goeker M."/>
        </authorList>
    </citation>
    <scope>NUCLEOTIDE SEQUENCE [LARGE SCALE GENOMIC DNA]</scope>
    <source>
        <strain evidence="10 11">DSM 102969</strain>
    </source>
</reference>
<dbReference type="Gene3D" id="3.40.50.180">
    <property type="entry name" value="Methylesterase CheB, C-terminal domain"/>
    <property type="match status" value="1"/>
</dbReference>
<name>A0A4V3CVI0_9HYPH</name>
<evidence type="ECO:0000256" key="3">
    <source>
        <dbReference type="ARBA" id="ARBA00048267"/>
    </source>
</evidence>
<dbReference type="Pfam" id="PF01339">
    <property type="entry name" value="CheB_methylest"/>
    <property type="match status" value="1"/>
</dbReference>
<dbReference type="RefSeq" id="WP_284288565.1">
    <property type="nucleotide sequence ID" value="NZ_BSPM01000007.1"/>
</dbReference>
<dbReference type="InterPro" id="IPR008248">
    <property type="entry name" value="CheB-like"/>
</dbReference>
<evidence type="ECO:0000313" key="11">
    <source>
        <dbReference type="Proteomes" id="UP000294547"/>
    </source>
</evidence>
<comment type="function">
    <text evidence="4">Involved in chemotaxis. Part of a chemotaxis signal transduction system that modulates chemotaxis in response to various stimuli. Catalyzes the demethylation of specific methylglutamate residues introduced into the chemoreceptors (methyl-accepting chemotaxis proteins or MCP) by CheR. Also mediates the irreversible deamidation of specific glutamine residues to glutamic acid.</text>
</comment>
<feature type="modified residue" description="4-aspartylphosphate" evidence="4 6">
    <location>
        <position position="70"/>
    </location>
</feature>
<dbReference type="Pfam" id="PF00072">
    <property type="entry name" value="Response_reg"/>
    <property type="match status" value="1"/>
</dbReference>
<evidence type="ECO:0000256" key="1">
    <source>
        <dbReference type="ARBA" id="ARBA00022500"/>
    </source>
</evidence>
<feature type="active site" evidence="4 5">
    <location>
        <position position="212"/>
    </location>
</feature>
<dbReference type="GO" id="GO:0006935">
    <property type="term" value="P:chemotaxis"/>
    <property type="evidence" value="ECO:0007669"/>
    <property type="project" value="UniProtKB-UniRule"/>
</dbReference>
<dbReference type="Proteomes" id="UP000294547">
    <property type="component" value="Unassembled WGS sequence"/>
</dbReference>
<evidence type="ECO:0000259" key="9">
    <source>
        <dbReference type="PROSITE" id="PS50122"/>
    </source>
</evidence>
<dbReference type="SUPFAM" id="SSF52738">
    <property type="entry name" value="Methylesterase CheB, C-terminal domain"/>
    <property type="match status" value="1"/>
</dbReference>
<protein>
    <recommendedName>
        <fullName evidence="4">Protein-glutamate methylesterase/protein-glutamine glutaminase</fullName>
        <ecNumber evidence="4">3.1.1.61</ecNumber>
        <ecNumber evidence="4">3.5.1.44</ecNumber>
    </recommendedName>
</protein>
<keyword evidence="11" id="KW-1185">Reference proteome</keyword>
<organism evidence="10 11">
    <name type="scientific">Oharaeibacter diazotrophicus</name>
    <dbReference type="NCBI Taxonomy" id="1920512"/>
    <lineage>
        <taxon>Bacteria</taxon>
        <taxon>Pseudomonadati</taxon>
        <taxon>Pseudomonadota</taxon>
        <taxon>Alphaproteobacteria</taxon>
        <taxon>Hyphomicrobiales</taxon>
        <taxon>Pleomorphomonadaceae</taxon>
        <taxon>Oharaeibacter</taxon>
    </lineage>
</organism>
<dbReference type="InterPro" id="IPR011006">
    <property type="entry name" value="CheY-like_superfamily"/>
</dbReference>
<feature type="domain" description="Response regulatory" evidence="8">
    <location>
        <begin position="19"/>
        <end position="137"/>
    </location>
</feature>
<dbReference type="GO" id="GO:0008984">
    <property type="term" value="F:protein-glutamate methylesterase activity"/>
    <property type="evidence" value="ECO:0007669"/>
    <property type="project" value="UniProtKB-UniRule"/>
</dbReference>
<feature type="region of interest" description="Disordered" evidence="7">
    <location>
        <begin position="155"/>
        <end position="176"/>
    </location>
</feature>
<accession>A0A4V3CVI0</accession>
<gene>
    <name evidence="4" type="primary">cheB</name>
    <name evidence="10" type="ORF">EDD54_3847</name>
</gene>
<dbReference type="PROSITE" id="PS50122">
    <property type="entry name" value="CHEB"/>
    <property type="match status" value="1"/>
</dbReference>
<comment type="PTM">
    <text evidence="4">Phosphorylated by CheA. Phosphorylation of the N-terminal regulatory domain activates the methylesterase activity.</text>
</comment>
<evidence type="ECO:0000256" key="2">
    <source>
        <dbReference type="ARBA" id="ARBA00022801"/>
    </source>
</evidence>
<evidence type="ECO:0000256" key="7">
    <source>
        <dbReference type="SAM" id="MobiDB-lite"/>
    </source>
</evidence>
<evidence type="ECO:0000256" key="6">
    <source>
        <dbReference type="PROSITE-ProRule" id="PRU00169"/>
    </source>
</evidence>
<dbReference type="InterPro" id="IPR035909">
    <property type="entry name" value="CheB_C"/>
</dbReference>
<dbReference type="InterPro" id="IPR001789">
    <property type="entry name" value="Sig_transdc_resp-reg_receiver"/>
</dbReference>
<keyword evidence="4" id="KW-0963">Cytoplasm</keyword>
<dbReference type="EC" id="3.5.1.44" evidence="4"/>
<feature type="active site" evidence="4 5">
    <location>
        <position position="240"/>
    </location>
</feature>
<dbReference type="PANTHER" id="PTHR42872:SF3">
    <property type="entry name" value="PROTEIN-GLUTAMATE METHYLESTERASE_PROTEIN-GLUTAMINE GLUTAMINASE 1"/>
    <property type="match status" value="1"/>
</dbReference>
<dbReference type="GO" id="GO:0000156">
    <property type="term" value="F:phosphorelay response regulator activity"/>
    <property type="evidence" value="ECO:0007669"/>
    <property type="project" value="InterPro"/>
</dbReference>
<evidence type="ECO:0000259" key="8">
    <source>
        <dbReference type="PROSITE" id="PS50110"/>
    </source>
</evidence>
<dbReference type="GO" id="GO:0005737">
    <property type="term" value="C:cytoplasm"/>
    <property type="evidence" value="ECO:0007669"/>
    <property type="project" value="UniProtKB-SubCell"/>
</dbReference>
<sequence>MSAIARPPTTAGAVTNPIRVMVVDDSVVIRGLVGRWVDEDPQLAVVASHRNGRLAVEDVQRSNPDVVILDIEMPDMDGLTALPLLLERKKDLVVVVASTLTRRNAEISLKALSLGAADYVPKPESNSGVTTSPEFRRELVEKVLNLGLRARARSQGRSGVVAPAHHPTPPGAIAPRAAPAGAVMPRAGARTGSFTVRGYSSVRPRILAIGSSTGGPQALNALFGEIGSSMGQVPVVVTQHMPPTFTAILAEHIAKAAGRPAAEGKDGEVLQPGRIYVAPGGRHMVLAKNGADVAIRLTDGPPVNFCKPAVDPLFHTVAEIYGNATLALVLTGMGADGAEGIREIGKLGGSVIAQDEESSVVWGMPGAAAHTGMCSDVLPLPEIGRKVSRILLGGRP</sequence>
<evidence type="ECO:0000313" key="10">
    <source>
        <dbReference type="EMBL" id="TDP82578.1"/>
    </source>
</evidence>
<feature type="active site" evidence="4 5">
    <location>
        <position position="336"/>
    </location>
</feature>
<comment type="caution">
    <text evidence="10">The sequence shown here is derived from an EMBL/GenBank/DDBJ whole genome shotgun (WGS) entry which is preliminary data.</text>
</comment>
<keyword evidence="4 6" id="KW-0597">Phosphoprotein</keyword>
<keyword evidence="2 4" id="KW-0378">Hydrolase</keyword>
<dbReference type="PANTHER" id="PTHR42872">
    <property type="entry name" value="PROTEIN-GLUTAMATE METHYLESTERASE/PROTEIN-GLUTAMINE GLUTAMINASE"/>
    <property type="match status" value="1"/>
</dbReference>
<comment type="domain">
    <text evidence="4">Contains a C-terminal catalytic domain, and an N-terminal region which modulates catalytic activity.</text>
</comment>
<evidence type="ECO:0000256" key="4">
    <source>
        <dbReference type="HAMAP-Rule" id="MF_00099"/>
    </source>
</evidence>
<dbReference type="GO" id="GO:0050568">
    <property type="term" value="F:protein-glutamine glutaminase activity"/>
    <property type="evidence" value="ECO:0007669"/>
    <property type="project" value="UniProtKB-UniRule"/>
</dbReference>
<dbReference type="SMART" id="SM00448">
    <property type="entry name" value="REC"/>
    <property type="match status" value="1"/>
</dbReference>
<dbReference type="EC" id="3.1.1.61" evidence="4"/>
<dbReference type="AlphaFoldDB" id="A0A4V3CVI0"/>
<evidence type="ECO:0000256" key="5">
    <source>
        <dbReference type="PROSITE-ProRule" id="PRU00050"/>
    </source>
</evidence>
<comment type="subcellular location">
    <subcellularLocation>
        <location evidence="4">Cytoplasm</location>
    </subcellularLocation>
</comment>
<dbReference type="NCBIfam" id="NF001965">
    <property type="entry name" value="PRK00742.1"/>
    <property type="match status" value="1"/>
</dbReference>
<dbReference type="EMBL" id="SNXY01000010">
    <property type="protein sequence ID" value="TDP82578.1"/>
    <property type="molecule type" value="Genomic_DNA"/>
</dbReference>
<proteinExistence type="inferred from homology"/>
<comment type="catalytic activity">
    <reaction evidence="4">
        <text>L-glutaminyl-[protein] + H2O = L-glutamyl-[protein] + NH4(+)</text>
        <dbReference type="Rhea" id="RHEA:16441"/>
        <dbReference type="Rhea" id="RHEA-COMP:10207"/>
        <dbReference type="Rhea" id="RHEA-COMP:10208"/>
        <dbReference type="ChEBI" id="CHEBI:15377"/>
        <dbReference type="ChEBI" id="CHEBI:28938"/>
        <dbReference type="ChEBI" id="CHEBI:29973"/>
        <dbReference type="ChEBI" id="CHEBI:30011"/>
        <dbReference type="EC" id="3.5.1.44"/>
    </reaction>
</comment>
<dbReference type="PROSITE" id="PS50110">
    <property type="entry name" value="RESPONSE_REGULATORY"/>
    <property type="match status" value="1"/>
</dbReference>
<dbReference type="Gene3D" id="3.40.50.2300">
    <property type="match status" value="1"/>
</dbReference>
<dbReference type="PIRSF" id="PIRSF000876">
    <property type="entry name" value="RR_chemtxs_CheB"/>
    <property type="match status" value="1"/>
</dbReference>
<feature type="domain" description="CheB-type methylesterase" evidence="9">
    <location>
        <begin position="198"/>
        <end position="387"/>
    </location>
</feature>
<dbReference type="HAMAP" id="MF_00099">
    <property type="entry name" value="CheB_chemtxs"/>
    <property type="match status" value="1"/>
</dbReference>
<dbReference type="InterPro" id="IPR000673">
    <property type="entry name" value="Sig_transdc_resp-reg_Me-estase"/>
</dbReference>
<dbReference type="CDD" id="cd17541">
    <property type="entry name" value="REC_CheB-like"/>
    <property type="match status" value="1"/>
</dbReference>
<dbReference type="CDD" id="cd16432">
    <property type="entry name" value="CheB_Rec"/>
    <property type="match status" value="1"/>
</dbReference>
<comment type="similarity">
    <text evidence="4">Belongs to the CheB family.</text>
</comment>